<gene>
    <name evidence="2" type="ORF">H9761_12220</name>
</gene>
<reference evidence="2" key="2">
    <citation type="submission" date="2021-04" db="EMBL/GenBank/DDBJ databases">
        <authorList>
            <person name="Gilroy R."/>
        </authorList>
    </citation>
    <scope>NUCLEOTIDE SEQUENCE</scope>
    <source>
        <strain evidence="2">USAMLcec2-132</strain>
    </source>
</reference>
<dbReference type="InterPro" id="IPR008928">
    <property type="entry name" value="6-hairpin_glycosidase_sf"/>
</dbReference>
<keyword evidence="1 2" id="KW-0378">Hydrolase</keyword>
<name>A0A9D2NFC7_9FIRM</name>
<dbReference type="Gene3D" id="1.50.10.10">
    <property type="match status" value="1"/>
</dbReference>
<dbReference type="Pfam" id="PF07470">
    <property type="entry name" value="Glyco_hydro_88"/>
    <property type="match status" value="1"/>
</dbReference>
<dbReference type="InterPro" id="IPR010905">
    <property type="entry name" value="Glyco_hydro_88"/>
</dbReference>
<evidence type="ECO:0000313" key="3">
    <source>
        <dbReference type="Proteomes" id="UP000823891"/>
    </source>
</evidence>
<dbReference type="PANTHER" id="PTHR33886">
    <property type="entry name" value="UNSATURATED RHAMNOGALACTURONAN HYDROLASE (EUROFUNG)"/>
    <property type="match status" value="1"/>
</dbReference>
<dbReference type="GO" id="GO:0016787">
    <property type="term" value="F:hydrolase activity"/>
    <property type="evidence" value="ECO:0007669"/>
    <property type="project" value="UniProtKB-KW"/>
</dbReference>
<dbReference type="SUPFAM" id="SSF48208">
    <property type="entry name" value="Six-hairpin glycosidases"/>
    <property type="match status" value="1"/>
</dbReference>
<evidence type="ECO:0000313" key="2">
    <source>
        <dbReference type="EMBL" id="HJC24457.1"/>
    </source>
</evidence>
<protein>
    <submittedName>
        <fullName evidence="2">Glycoside hydrolase family 88 protein</fullName>
    </submittedName>
</protein>
<proteinExistence type="predicted"/>
<dbReference type="InterPro" id="IPR012341">
    <property type="entry name" value="6hp_glycosidase-like_sf"/>
</dbReference>
<dbReference type="GO" id="GO:0005975">
    <property type="term" value="P:carbohydrate metabolic process"/>
    <property type="evidence" value="ECO:0007669"/>
    <property type="project" value="InterPro"/>
</dbReference>
<accession>A0A9D2NFC7</accession>
<organism evidence="2 3">
    <name type="scientific">Candidatus Eisenbergiella merdavium</name>
    <dbReference type="NCBI Taxonomy" id="2838551"/>
    <lineage>
        <taxon>Bacteria</taxon>
        <taxon>Bacillati</taxon>
        <taxon>Bacillota</taxon>
        <taxon>Clostridia</taxon>
        <taxon>Lachnospirales</taxon>
        <taxon>Lachnospiraceae</taxon>
        <taxon>Eisenbergiella</taxon>
    </lineage>
</organism>
<evidence type="ECO:0000256" key="1">
    <source>
        <dbReference type="ARBA" id="ARBA00022801"/>
    </source>
</evidence>
<comment type="caution">
    <text evidence="2">The sequence shown here is derived from an EMBL/GenBank/DDBJ whole genome shotgun (WGS) entry which is preliminary data.</text>
</comment>
<dbReference type="AlphaFoldDB" id="A0A9D2NFC7"/>
<reference evidence="2" key="1">
    <citation type="journal article" date="2021" name="PeerJ">
        <title>Extensive microbial diversity within the chicken gut microbiome revealed by metagenomics and culture.</title>
        <authorList>
            <person name="Gilroy R."/>
            <person name="Ravi A."/>
            <person name="Getino M."/>
            <person name="Pursley I."/>
            <person name="Horton D.L."/>
            <person name="Alikhan N.F."/>
            <person name="Baker D."/>
            <person name="Gharbi K."/>
            <person name="Hall N."/>
            <person name="Watson M."/>
            <person name="Adriaenssens E.M."/>
            <person name="Foster-Nyarko E."/>
            <person name="Jarju S."/>
            <person name="Secka A."/>
            <person name="Antonio M."/>
            <person name="Oren A."/>
            <person name="Chaudhuri R.R."/>
            <person name="La Ragione R."/>
            <person name="Hildebrand F."/>
            <person name="Pallen M.J."/>
        </authorList>
    </citation>
    <scope>NUCLEOTIDE SEQUENCE</scope>
    <source>
        <strain evidence="2">USAMLcec2-132</strain>
    </source>
</reference>
<sequence length="730" mass="81450">MRKLPYFDPEWSIAKDAGSLEDQLSVIAERYVGANPPTTFRIRAVSTEQFMQSADGSWELDLVPRLKGGTDGYSIVGGALMSGLDKLVTIGISCFSPAELYLNDGLIFRSSFTDEVNLNPWHFVDVQLKQGRNTIAVICRRTAAGFGCRLSLPQTTVLSPLKEREGQAGWIWSDLLEEKPLWRNGASGGLYWDSEETGRIHWNPDTDNKTGEAALPASAPQQRLFPEGGGYSLAWCRLKAEGKTEDTPSLIIESSGYNRIYLGRELLLACEKGTFEISVPSCADSDLRVISRCIGDDFGALVHAKGCELLPPGKMNGTDESWVYAGCFESEEEAERDGSLNLLAMPCGKRWLLDKKNTCLRTFFEGSYGDKYWVSQGGSAFGRWDYPLGVTLLGLLKTADALGKEEIRRYAERHIKMCVSMYESAVCDKALYGAPAFDQNLVRLECLDDCGSMGAAMLESHKLSPDEKYLETAGRIREFIVHRLSKLADGTFYRPASGSHGTATIWADDLYMSTPFLRCLYDITGDREALELAAGQFLKFASYLFMPEYGVFSHVYDLTRQCATGIAWGRGNGWVLFSLAYFLDGLTEKPENYDDLMRLFLTLSNSYRKLQGEKGLWHQVLTDPSSYEEASCTAMFTFAFCKGIQNGWYGEEASLYREAAERGFRGLTQYCIDRNGSVHGVCKGSGFSFTKEYYRDELFWVTNDNHGTGIVLLAGTELLRLNHARQEKSE</sequence>
<dbReference type="Proteomes" id="UP000823891">
    <property type="component" value="Unassembled WGS sequence"/>
</dbReference>
<dbReference type="InterPro" id="IPR052043">
    <property type="entry name" value="PolySaccharide_Degr_Enz"/>
</dbReference>
<dbReference type="PANTHER" id="PTHR33886:SF8">
    <property type="entry name" value="UNSATURATED RHAMNOGALACTURONAN HYDROLASE (EUROFUNG)"/>
    <property type="match status" value="1"/>
</dbReference>
<dbReference type="EMBL" id="DWWS01000044">
    <property type="protein sequence ID" value="HJC24457.1"/>
    <property type="molecule type" value="Genomic_DNA"/>
</dbReference>